<proteinExistence type="predicted"/>
<reference evidence="2" key="1">
    <citation type="submission" date="2014-09" db="EMBL/GenBank/DDBJ databases">
        <title>Genome sequence of the luminous mushroom Mycena chlorophos for searching fungal bioluminescence genes.</title>
        <authorList>
            <person name="Tanaka Y."/>
            <person name="Kasuga D."/>
            <person name="Oba Y."/>
            <person name="Hase S."/>
            <person name="Sato K."/>
            <person name="Oba Y."/>
            <person name="Sakakibara Y."/>
        </authorList>
    </citation>
    <scope>NUCLEOTIDE SEQUENCE</scope>
</reference>
<dbReference type="Gene3D" id="3.40.50.1820">
    <property type="entry name" value="alpha/beta hydrolase"/>
    <property type="match status" value="1"/>
</dbReference>
<sequence length="321" mass="35325">MSRISSKTDTVALPDGAKLAYDIFGAEHLPTTSPIVLVGGASPRSGVSGFVITFRSIGLRPQVGMGDSRLANRDEKHTIELLARDLLSLIQHLGWKQLSLCGFSMGGVVVQQLILLPYHPTKPTSLPFTATHVILAGSLCEPLRDKRFGLPPPPPAGKILSEQEKMDIAREMLSLSYDPAWLADPGNASRIQEMLGLMVAGRIQEMLGLMVAGRPRGVILKQMRAMNRFDFTDQHTRLPRSMQFLVIHGTLDRIVPPSCGEEIVRRIPWARSLEIDPAGNTRGTVPNVAFGHSWYEYFDVQVWVDVIEEFVGGGMPLVARL</sequence>
<dbReference type="Pfam" id="PF12697">
    <property type="entry name" value="Abhydrolase_6"/>
    <property type="match status" value="1"/>
</dbReference>
<dbReference type="SUPFAM" id="SSF53474">
    <property type="entry name" value="alpha/beta-Hydrolases"/>
    <property type="match status" value="1"/>
</dbReference>
<feature type="domain" description="AB hydrolase-1" evidence="1">
    <location>
        <begin position="64"/>
        <end position="279"/>
    </location>
</feature>
<evidence type="ECO:0000259" key="1">
    <source>
        <dbReference type="Pfam" id="PF12697"/>
    </source>
</evidence>
<gene>
    <name evidence="2" type="ORF">MCHLO_03377</name>
</gene>
<evidence type="ECO:0000313" key="3">
    <source>
        <dbReference type="Proteomes" id="UP000815677"/>
    </source>
</evidence>
<name>A0ABQ0L5Y0_MYCCL</name>
<dbReference type="EMBL" id="DF841719">
    <property type="protein sequence ID" value="GAT45819.1"/>
    <property type="molecule type" value="Genomic_DNA"/>
</dbReference>
<accession>A0ABQ0L5Y0</accession>
<keyword evidence="3" id="KW-1185">Reference proteome</keyword>
<organism evidence="2 3">
    <name type="scientific">Mycena chlorophos</name>
    <name type="common">Agaric fungus</name>
    <name type="synonym">Agaricus chlorophos</name>
    <dbReference type="NCBI Taxonomy" id="658473"/>
    <lineage>
        <taxon>Eukaryota</taxon>
        <taxon>Fungi</taxon>
        <taxon>Dikarya</taxon>
        <taxon>Basidiomycota</taxon>
        <taxon>Agaricomycotina</taxon>
        <taxon>Agaricomycetes</taxon>
        <taxon>Agaricomycetidae</taxon>
        <taxon>Agaricales</taxon>
        <taxon>Marasmiineae</taxon>
        <taxon>Mycenaceae</taxon>
        <taxon>Mycena</taxon>
    </lineage>
</organism>
<dbReference type="InterPro" id="IPR000073">
    <property type="entry name" value="AB_hydrolase_1"/>
</dbReference>
<dbReference type="InterPro" id="IPR029058">
    <property type="entry name" value="AB_hydrolase_fold"/>
</dbReference>
<protein>
    <recommendedName>
        <fullName evidence="1">AB hydrolase-1 domain-containing protein</fullName>
    </recommendedName>
</protein>
<evidence type="ECO:0000313" key="2">
    <source>
        <dbReference type="EMBL" id="GAT45819.1"/>
    </source>
</evidence>
<dbReference type="Proteomes" id="UP000815677">
    <property type="component" value="Unassembled WGS sequence"/>
</dbReference>